<dbReference type="PANTHER" id="PTHR46006:SF2">
    <property type="entry name" value="RHO GUANINE NUCLEOTIDE EXCHANGE FACTOR 3"/>
    <property type="match status" value="1"/>
</dbReference>
<dbReference type="PANTHER" id="PTHR46006">
    <property type="entry name" value="RHO GUANINE NUCLEOTIDE EXCHANGE FACTOR AT 64C, ISOFORM A"/>
    <property type="match status" value="1"/>
</dbReference>
<protein>
    <submittedName>
        <fullName evidence="3">Rho guanine nucleotide exchange factor 3</fullName>
    </submittedName>
</protein>
<reference evidence="3 4" key="1">
    <citation type="submission" date="2021-06" db="EMBL/GenBank/DDBJ databases">
        <authorList>
            <person name="Palmer J.M."/>
        </authorList>
    </citation>
    <scope>NUCLEOTIDE SEQUENCE [LARGE SCALE GENOMIC DNA]</scope>
    <source>
        <strain evidence="3 4">GA_2019</strain>
        <tissue evidence="3">Muscle</tissue>
    </source>
</reference>
<organism evidence="3 4">
    <name type="scientific">Goodea atripinnis</name>
    <dbReference type="NCBI Taxonomy" id="208336"/>
    <lineage>
        <taxon>Eukaryota</taxon>
        <taxon>Metazoa</taxon>
        <taxon>Chordata</taxon>
        <taxon>Craniata</taxon>
        <taxon>Vertebrata</taxon>
        <taxon>Euteleostomi</taxon>
        <taxon>Actinopterygii</taxon>
        <taxon>Neopterygii</taxon>
        <taxon>Teleostei</taxon>
        <taxon>Neoteleostei</taxon>
        <taxon>Acanthomorphata</taxon>
        <taxon>Ovalentaria</taxon>
        <taxon>Atherinomorphae</taxon>
        <taxon>Cyprinodontiformes</taxon>
        <taxon>Goodeidae</taxon>
        <taxon>Goodea</taxon>
    </lineage>
</organism>
<keyword evidence="2" id="KW-0963">Cytoplasm</keyword>
<accession>A0ABV0NGU4</accession>
<evidence type="ECO:0000256" key="2">
    <source>
        <dbReference type="ARBA" id="ARBA00022490"/>
    </source>
</evidence>
<comment type="caution">
    <text evidence="3">The sequence shown here is derived from an EMBL/GenBank/DDBJ whole genome shotgun (WGS) entry which is preliminary data.</text>
</comment>
<sequence length="113" mass="12900">MVMVQNVVADINRQTGESECQYYKDRLLYSEDGQRDELIDRSKTLNCHGELKNNRGLDILVITRSVLLNNQPVSYLLCRQPIPIRQLDLEDISDGEMRVGGSIRGAFSNNERS</sequence>
<dbReference type="Gene3D" id="2.30.29.30">
    <property type="entry name" value="Pleckstrin-homology domain (PH domain)/Phosphotyrosine-binding domain (PTB)"/>
    <property type="match status" value="1"/>
</dbReference>
<dbReference type="InterPro" id="IPR011993">
    <property type="entry name" value="PH-like_dom_sf"/>
</dbReference>
<dbReference type="EMBL" id="JAHRIO010035621">
    <property type="protein sequence ID" value="MEQ2170099.1"/>
    <property type="molecule type" value="Genomic_DNA"/>
</dbReference>
<comment type="subcellular location">
    <subcellularLocation>
        <location evidence="1">Cytoplasm</location>
    </subcellularLocation>
</comment>
<name>A0ABV0NGU4_9TELE</name>
<evidence type="ECO:0000256" key="1">
    <source>
        <dbReference type="ARBA" id="ARBA00004496"/>
    </source>
</evidence>
<evidence type="ECO:0000313" key="4">
    <source>
        <dbReference type="Proteomes" id="UP001476798"/>
    </source>
</evidence>
<proteinExistence type="predicted"/>
<evidence type="ECO:0000313" key="3">
    <source>
        <dbReference type="EMBL" id="MEQ2170099.1"/>
    </source>
</evidence>
<gene>
    <name evidence="3" type="primary">ARHGEF3</name>
    <name evidence="3" type="ORF">GOODEAATRI_031843</name>
</gene>
<keyword evidence="4" id="KW-1185">Reference proteome</keyword>
<dbReference type="InterPro" id="IPR051480">
    <property type="entry name" value="Endocytic_GEF_Adapter"/>
</dbReference>
<dbReference type="Proteomes" id="UP001476798">
    <property type="component" value="Unassembled WGS sequence"/>
</dbReference>